<dbReference type="SUPFAM" id="SSF53448">
    <property type="entry name" value="Nucleotide-diphospho-sugar transferases"/>
    <property type="match status" value="1"/>
</dbReference>
<dbReference type="Gene3D" id="3.90.550.10">
    <property type="entry name" value="Spore Coat Polysaccharide Biosynthesis Protein SpsA, Chain A"/>
    <property type="match status" value="1"/>
</dbReference>
<dbReference type="GO" id="GO:0019134">
    <property type="term" value="F:glucosamine-1-phosphate N-acetyltransferase activity"/>
    <property type="evidence" value="ECO:0007669"/>
    <property type="project" value="UniProtKB-EC"/>
</dbReference>
<dbReference type="InterPro" id="IPR005835">
    <property type="entry name" value="NTP_transferase_dom"/>
</dbReference>
<dbReference type="InterPro" id="IPR001451">
    <property type="entry name" value="Hexapep"/>
</dbReference>
<evidence type="ECO:0000256" key="5">
    <source>
        <dbReference type="ARBA" id="ARBA00022679"/>
    </source>
</evidence>
<dbReference type="Proteomes" id="UP000176665">
    <property type="component" value="Unassembled WGS sequence"/>
</dbReference>
<evidence type="ECO:0000256" key="7">
    <source>
        <dbReference type="ARBA" id="ARBA00023268"/>
    </source>
</evidence>
<dbReference type="InterPro" id="IPR029044">
    <property type="entry name" value="Nucleotide-diphossugar_trans"/>
</dbReference>
<evidence type="ECO:0000256" key="8">
    <source>
        <dbReference type="ARBA" id="ARBA00023315"/>
    </source>
</evidence>
<evidence type="ECO:0000256" key="9">
    <source>
        <dbReference type="ARBA" id="ARBA00048247"/>
    </source>
</evidence>
<evidence type="ECO:0000259" key="11">
    <source>
        <dbReference type="Pfam" id="PF00483"/>
    </source>
</evidence>
<dbReference type="InterPro" id="IPR011004">
    <property type="entry name" value="Trimer_LpxA-like_sf"/>
</dbReference>
<evidence type="ECO:0000313" key="12">
    <source>
        <dbReference type="EMBL" id="OGG02926.1"/>
    </source>
</evidence>
<name>A0A1F5YS29_9BACT</name>
<accession>A0A1F5YS29</accession>
<keyword evidence="6" id="KW-0548">Nucleotidyltransferase</keyword>
<dbReference type="Pfam" id="PF00483">
    <property type="entry name" value="NTP_transferase"/>
    <property type="match status" value="1"/>
</dbReference>
<keyword evidence="8" id="KW-0012">Acyltransferase</keyword>
<evidence type="ECO:0000256" key="4">
    <source>
        <dbReference type="ARBA" id="ARBA00007947"/>
    </source>
</evidence>
<dbReference type="AlphaFoldDB" id="A0A1F5YS29"/>
<comment type="catalytic activity">
    <reaction evidence="10">
        <text>N-acetyl-alpha-D-glucosamine 1-phosphate + UTP + H(+) = UDP-N-acetyl-alpha-D-glucosamine + diphosphate</text>
        <dbReference type="Rhea" id="RHEA:13509"/>
        <dbReference type="ChEBI" id="CHEBI:15378"/>
        <dbReference type="ChEBI" id="CHEBI:33019"/>
        <dbReference type="ChEBI" id="CHEBI:46398"/>
        <dbReference type="ChEBI" id="CHEBI:57705"/>
        <dbReference type="ChEBI" id="CHEBI:57776"/>
        <dbReference type="EC" id="2.7.7.23"/>
    </reaction>
</comment>
<evidence type="ECO:0000256" key="3">
    <source>
        <dbReference type="ARBA" id="ARBA00007707"/>
    </source>
</evidence>
<protein>
    <recommendedName>
        <fullName evidence="11">Nucleotidyl transferase domain-containing protein</fullName>
    </recommendedName>
</protein>
<reference evidence="12 13" key="1">
    <citation type="journal article" date="2016" name="Nat. Commun.">
        <title>Thousands of microbial genomes shed light on interconnected biogeochemical processes in an aquifer system.</title>
        <authorList>
            <person name="Anantharaman K."/>
            <person name="Brown C.T."/>
            <person name="Hug L.A."/>
            <person name="Sharon I."/>
            <person name="Castelle C.J."/>
            <person name="Probst A.J."/>
            <person name="Thomas B.C."/>
            <person name="Singh A."/>
            <person name="Wilkins M.J."/>
            <person name="Karaoz U."/>
            <person name="Brodie E.L."/>
            <person name="Williams K.H."/>
            <person name="Hubbard S.S."/>
            <person name="Banfield J.F."/>
        </authorList>
    </citation>
    <scope>NUCLEOTIDE SEQUENCE [LARGE SCALE GENOMIC DNA]</scope>
</reference>
<evidence type="ECO:0000256" key="10">
    <source>
        <dbReference type="ARBA" id="ARBA00048493"/>
    </source>
</evidence>
<dbReference type="Gene3D" id="2.160.10.10">
    <property type="entry name" value="Hexapeptide repeat proteins"/>
    <property type="match status" value="1"/>
</dbReference>
<comment type="pathway">
    <text evidence="1">Nucleotide-sugar biosynthesis; UDP-N-acetyl-alpha-D-glucosamine biosynthesis; N-acetyl-alpha-D-glucosamine 1-phosphate from alpha-D-glucosamine 6-phosphate (route II): step 2/2.</text>
</comment>
<evidence type="ECO:0000256" key="6">
    <source>
        <dbReference type="ARBA" id="ARBA00022695"/>
    </source>
</evidence>
<dbReference type="PANTHER" id="PTHR43584:SF8">
    <property type="entry name" value="N-ACETYLMURAMATE ALPHA-1-PHOSPHATE URIDYLYLTRANSFERASE"/>
    <property type="match status" value="1"/>
</dbReference>
<dbReference type="Pfam" id="PF14602">
    <property type="entry name" value="Hexapep_2"/>
    <property type="match status" value="1"/>
</dbReference>
<dbReference type="STRING" id="1798371.A2W14_00285"/>
<dbReference type="PANTHER" id="PTHR43584">
    <property type="entry name" value="NUCLEOTIDYL TRANSFERASE"/>
    <property type="match status" value="1"/>
</dbReference>
<evidence type="ECO:0000256" key="1">
    <source>
        <dbReference type="ARBA" id="ARBA00005166"/>
    </source>
</evidence>
<evidence type="ECO:0000256" key="2">
    <source>
        <dbReference type="ARBA" id="ARBA00005208"/>
    </source>
</evidence>
<comment type="similarity">
    <text evidence="3">In the C-terminal section; belongs to the transferase hexapeptide repeat family.</text>
</comment>
<comment type="similarity">
    <text evidence="4">In the N-terminal section; belongs to the N-acetylglucosamine-1-phosphate uridyltransferase family.</text>
</comment>
<dbReference type="EMBL" id="MFJA01000046">
    <property type="protein sequence ID" value="OGG02926.1"/>
    <property type="molecule type" value="Genomic_DNA"/>
</dbReference>
<sequence>MNNLVAILLAAGDSGRLWPIDEKLFINFQGSSLIEHSLNQLIRIGIKNFYLVGNSKNAVLCRKLQDIYPRVNIKVAVQKNNLGMAGAVISVKKEIMNHQILVVGPSDVYEDYLLTEFAGLYRQKPDGIMVGKKLDYYAPLGYLQTDNDIVKGIIENPPRDKIKTNLAAIVFDYFRNSKILVEAIEKSTSKKDDLYEVAKDRLIREGLVVKLLSYNGYWGYLKYPWHVLDISSYFLSRIKSKINKVRIDKTVKIEGQVCLEDDVTILENVKIVGPVYIGRGTLIGQNCLIRESMVGRNCIIGFASEIARSYLSSNSWFHRNYIGDSVILENCVFGSGAVTANYRLDSLNINSAIVGKKIDSGRTKLGAIVGRNCRIGVNTSIMPGIKIGSNSFIGSGIVVDRDLPDNKYLEYKDGHLNIVDNRIKINHHHLEDNRLKLKF</sequence>
<comment type="catalytic activity">
    <reaction evidence="9">
        <text>alpha-D-glucosamine 1-phosphate + acetyl-CoA = N-acetyl-alpha-D-glucosamine 1-phosphate + CoA + H(+)</text>
        <dbReference type="Rhea" id="RHEA:13725"/>
        <dbReference type="ChEBI" id="CHEBI:15378"/>
        <dbReference type="ChEBI" id="CHEBI:57287"/>
        <dbReference type="ChEBI" id="CHEBI:57288"/>
        <dbReference type="ChEBI" id="CHEBI:57776"/>
        <dbReference type="ChEBI" id="CHEBI:58516"/>
        <dbReference type="EC" id="2.3.1.157"/>
    </reaction>
</comment>
<dbReference type="SUPFAM" id="SSF51161">
    <property type="entry name" value="Trimeric LpxA-like enzymes"/>
    <property type="match status" value="1"/>
</dbReference>
<comment type="pathway">
    <text evidence="2">Nucleotide-sugar biosynthesis; UDP-N-acetyl-alpha-D-glucosamine biosynthesis; UDP-N-acetyl-alpha-D-glucosamine from N-acetyl-alpha-D-glucosamine 1-phosphate: step 1/1.</text>
</comment>
<evidence type="ECO:0000313" key="13">
    <source>
        <dbReference type="Proteomes" id="UP000176665"/>
    </source>
</evidence>
<organism evidence="12 13">
    <name type="scientific">Candidatus Gottesmanbacteria bacterium RBG_16_37_8</name>
    <dbReference type="NCBI Taxonomy" id="1798371"/>
    <lineage>
        <taxon>Bacteria</taxon>
        <taxon>Candidatus Gottesmaniibacteriota</taxon>
    </lineage>
</organism>
<comment type="caution">
    <text evidence="12">The sequence shown here is derived from an EMBL/GenBank/DDBJ whole genome shotgun (WGS) entry which is preliminary data.</text>
</comment>
<gene>
    <name evidence="12" type="ORF">A2W14_00285</name>
</gene>
<dbReference type="InterPro" id="IPR050065">
    <property type="entry name" value="GlmU-like"/>
</dbReference>
<feature type="domain" description="Nucleotidyl transferase" evidence="11">
    <location>
        <begin position="6"/>
        <end position="218"/>
    </location>
</feature>
<keyword evidence="7" id="KW-0511">Multifunctional enzyme</keyword>
<dbReference type="GO" id="GO:0003977">
    <property type="term" value="F:UDP-N-acetylglucosamine diphosphorylase activity"/>
    <property type="evidence" value="ECO:0007669"/>
    <property type="project" value="UniProtKB-EC"/>
</dbReference>
<keyword evidence="5" id="KW-0808">Transferase</keyword>
<proteinExistence type="inferred from homology"/>